<keyword evidence="3" id="KW-0808">Transferase</keyword>
<dbReference type="Pfam" id="PF13847">
    <property type="entry name" value="Methyltransf_31"/>
    <property type="match status" value="1"/>
</dbReference>
<dbReference type="PANTHER" id="PTHR43591">
    <property type="entry name" value="METHYLTRANSFERASE"/>
    <property type="match status" value="1"/>
</dbReference>
<evidence type="ECO:0000259" key="2">
    <source>
        <dbReference type="Pfam" id="PF13847"/>
    </source>
</evidence>
<dbReference type="Gene3D" id="3.40.50.150">
    <property type="entry name" value="Vaccinia Virus protein VP39"/>
    <property type="match status" value="1"/>
</dbReference>
<evidence type="ECO:0000313" key="3">
    <source>
        <dbReference type="EMBL" id="MFD2838990.1"/>
    </source>
</evidence>
<sequence>MTELDTHHMSHADQTHNDVHSAPSADHSEQERESESYTHGHHESVLRSHRWRNVANSAAYLAPLLRENLSILDVGCGPGTLTADLAQLVAPGKVIGVDAAEIVLGDARAHATELGVTNVEFQQANAYELPFEDGAFDIVHAHQVLQHLSDPVAAIREMLRVVKPGGIIAVRESDYAAMSWFPSSPGLDEWNTLYHEVTNAYGYQADAGRYLLNWFIAAGANIDQLSPSASSWCYATPETRQWWGGLWAERCVESNFAVQAKEAGLADDVALEELAHEWRNWAEQPDGWFTVPHGEIIVRV</sequence>
<dbReference type="CDD" id="cd02440">
    <property type="entry name" value="AdoMet_MTases"/>
    <property type="match status" value="1"/>
</dbReference>
<protein>
    <submittedName>
        <fullName evidence="3">Methyltransferase domain-containing protein</fullName>
    </submittedName>
</protein>
<evidence type="ECO:0000256" key="1">
    <source>
        <dbReference type="SAM" id="MobiDB-lite"/>
    </source>
</evidence>
<dbReference type="PANTHER" id="PTHR43591:SF24">
    <property type="entry name" value="2-METHOXY-6-POLYPRENYL-1,4-BENZOQUINOL METHYLASE, MITOCHONDRIAL"/>
    <property type="match status" value="1"/>
</dbReference>
<name>A0ABW5XBT7_9MICO</name>
<dbReference type="GO" id="GO:0032259">
    <property type="term" value="P:methylation"/>
    <property type="evidence" value="ECO:0007669"/>
    <property type="project" value="UniProtKB-KW"/>
</dbReference>
<feature type="region of interest" description="Disordered" evidence="1">
    <location>
        <begin position="1"/>
        <end position="46"/>
    </location>
</feature>
<reference evidence="4" key="1">
    <citation type="journal article" date="2019" name="Int. J. Syst. Evol. Microbiol.">
        <title>The Global Catalogue of Microorganisms (GCM) 10K type strain sequencing project: providing services to taxonomists for standard genome sequencing and annotation.</title>
        <authorList>
            <consortium name="The Broad Institute Genomics Platform"/>
            <consortium name="The Broad Institute Genome Sequencing Center for Infectious Disease"/>
            <person name="Wu L."/>
            <person name="Ma J."/>
        </authorList>
    </citation>
    <scope>NUCLEOTIDE SEQUENCE [LARGE SCALE GENOMIC DNA]</scope>
    <source>
        <strain evidence="4">KCTC 33576</strain>
    </source>
</reference>
<organism evidence="3 4">
    <name type="scientific">Populibacterium corticicola</name>
    <dbReference type="NCBI Taxonomy" id="1812826"/>
    <lineage>
        <taxon>Bacteria</taxon>
        <taxon>Bacillati</taxon>
        <taxon>Actinomycetota</taxon>
        <taxon>Actinomycetes</taxon>
        <taxon>Micrococcales</taxon>
        <taxon>Jonesiaceae</taxon>
        <taxon>Populibacterium</taxon>
    </lineage>
</organism>
<comment type="caution">
    <text evidence="3">The sequence shown here is derived from an EMBL/GenBank/DDBJ whole genome shotgun (WGS) entry which is preliminary data.</text>
</comment>
<dbReference type="SUPFAM" id="SSF53335">
    <property type="entry name" value="S-adenosyl-L-methionine-dependent methyltransferases"/>
    <property type="match status" value="1"/>
</dbReference>
<dbReference type="InterPro" id="IPR025714">
    <property type="entry name" value="Methyltranfer_dom"/>
</dbReference>
<evidence type="ECO:0000313" key="4">
    <source>
        <dbReference type="Proteomes" id="UP001597391"/>
    </source>
</evidence>
<dbReference type="Proteomes" id="UP001597391">
    <property type="component" value="Unassembled WGS sequence"/>
</dbReference>
<dbReference type="RefSeq" id="WP_377464386.1">
    <property type="nucleotide sequence ID" value="NZ_JBHUOP010000001.1"/>
</dbReference>
<gene>
    <name evidence="3" type="ORF">ACFSYH_00160</name>
</gene>
<dbReference type="GO" id="GO:0008168">
    <property type="term" value="F:methyltransferase activity"/>
    <property type="evidence" value="ECO:0007669"/>
    <property type="project" value="UniProtKB-KW"/>
</dbReference>
<feature type="compositionally biased region" description="Basic and acidic residues" evidence="1">
    <location>
        <begin position="26"/>
        <end position="46"/>
    </location>
</feature>
<dbReference type="InterPro" id="IPR029063">
    <property type="entry name" value="SAM-dependent_MTases_sf"/>
</dbReference>
<feature type="compositionally biased region" description="Basic and acidic residues" evidence="1">
    <location>
        <begin position="1"/>
        <end position="19"/>
    </location>
</feature>
<feature type="domain" description="Methyltransferase" evidence="2">
    <location>
        <begin position="66"/>
        <end position="199"/>
    </location>
</feature>
<accession>A0ABW5XBT7</accession>
<proteinExistence type="predicted"/>
<keyword evidence="3" id="KW-0489">Methyltransferase</keyword>
<dbReference type="EMBL" id="JBHUOP010000001">
    <property type="protein sequence ID" value="MFD2838990.1"/>
    <property type="molecule type" value="Genomic_DNA"/>
</dbReference>
<keyword evidence="4" id="KW-1185">Reference proteome</keyword>